<protein>
    <submittedName>
        <fullName evidence="2">Uncharacterized protein</fullName>
    </submittedName>
</protein>
<reference evidence="2" key="2">
    <citation type="submission" date="2018-03" db="EMBL/GenBank/DDBJ databases">
        <title>The Triticum urartu genome reveals the dynamic nature of wheat genome evolution.</title>
        <authorList>
            <person name="Ling H."/>
            <person name="Ma B."/>
            <person name="Shi X."/>
            <person name="Liu H."/>
            <person name="Dong L."/>
            <person name="Sun H."/>
            <person name="Cao Y."/>
            <person name="Gao Q."/>
            <person name="Zheng S."/>
            <person name="Li Y."/>
            <person name="Yu Y."/>
            <person name="Du H."/>
            <person name="Qi M."/>
            <person name="Li Y."/>
            <person name="Yu H."/>
            <person name="Cui Y."/>
            <person name="Wang N."/>
            <person name="Chen C."/>
            <person name="Wu H."/>
            <person name="Zhao Y."/>
            <person name="Zhang J."/>
            <person name="Li Y."/>
            <person name="Zhou W."/>
            <person name="Zhang B."/>
            <person name="Hu W."/>
            <person name="Eijk M."/>
            <person name="Tang J."/>
            <person name="Witsenboer H."/>
            <person name="Zhao S."/>
            <person name="Li Z."/>
            <person name="Zhang A."/>
            <person name="Wang D."/>
            <person name="Liang C."/>
        </authorList>
    </citation>
    <scope>NUCLEOTIDE SEQUENCE [LARGE SCALE GENOMIC DNA]</scope>
    <source>
        <strain evidence="2">cv. G1812</strain>
    </source>
</reference>
<evidence type="ECO:0000256" key="1">
    <source>
        <dbReference type="SAM" id="MobiDB-lite"/>
    </source>
</evidence>
<keyword evidence="3" id="KW-1185">Reference proteome</keyword>
<evidence type="ECO:0000313" key="2">
    <source>
        <dbReference type="EnsemblPlants" id="TuG1812G0600002100.01.T01"/>
    </source>
</evidence>
<dbReference type="AlphaFoldDB" id="A0A8R7QQG4"/>
<organism evidence="2 3">
    <name type="scientific">Triticum urartu</name>
    <name type="common">Red wild einkorn</name>
    <name type="synonym">Crithodium urartu</name>
    <dbReference type="NCBI Taxonomy" id="4572"/>
    <lineage>
        <taxon>Eukaryota</taxon>
        <taxon>Viridiplantae</taxon>
        <taxon>Streptophyta</taxon>
        <taxon>Embryophyta</taxon>
        <taxon>Tracheophyta</taxon>
        <taxon>Spermatophyta</taxon>
        <taxon>Magnoliopsida</taxon>
        <taxon>Liliopsida</taxon>
        <taxon>Poales</taxon>
        <taxon>Poaceae</taxon>
        <taxon>BOP clade</taxon>
        <taxon>Pooideae</taxon>
        <taxon>Triticodae</taxon>
        <taxon>Triticeae</taxon>
        <taxon>Triticinae</taxon>
        <taxon>Triticum</taxon>
    </lineage>
</organism>
<accession>A0A8R7QQG4</accession>
<dbReference type="Gramene" id="TuG1812G0600002100.01.T01">
    <property type="protein sequence ID" value="TuG1812G0600002100.01.T01"/>
    <property type="gene ID" value="TuG1812G0600002100.01"/>
</dbReference>
<dbReference type="EnsemblPlants" id="TuG1812G0600002100.01.T01">
    <property type="protein sequence ID" value="TuG1812G0600002100.01.T01"/>
    <property type="gene ID" value="TuG1812G0600002100.01"/>
</dbReference>
<proteinExistence type="predicted"/>
<name>A0A8R7QQG4_TRIUA</name>
<reference evidence="2" key="3">
    <citation type="submission" date="2022-06" db="UniProtKB">
        <authorList>
            <consortium name="EnsemblPlants"/>
        </authorList>
    </citation>
    <scope>IDENTIFICATION</scope>
</reference>
<evidence type="ECO:0000313" key="3">
    <source>
        <dbReference type="Proteomes" id="UP000015106"/>
    </source>
</evidence>
<sequence length="194" mass="21919">MPEVLRSDPHPGSLADVVAEVSHSLDGGPASGSEPQTPTRGETKRSSFRFVFVCFSSCSVVHPRTHEQQEDAVLCQDLTGKTITLEVESRPKSRVMREDIPYMFTPRGRSQNMSVAYLLVEIYTVTRSRILSERPSEPARVRCPWRQLRDRNFTLLSPCFFPSPARPETCVFHNGEEGGHARRSHHLEVQEGQE</sequence>
<feature type="region of interest" description="Disordered" evidence="1">
    <location>
        <begin position="23"/>
        <end position="43"/>
    </location>
</feature>
<reference evidence="3" key="1">
    <citation type="journal article" date="2013" name="Nature">
        <title>Draft genome of the wheat A-genome progenitor Triticum urartu.</title>
        <authorList>
            <person name="Ling H.Q."/>
            <person name="Zhao S."/>
            <person name="Liu D."/>
            <person name="Wang J."/>
            <person name="Sun H."/>
            <person name="Zhang C."/>
            <person name="Fan H."/>
            <person name="Li D."/>
            <person name="Dong L."/>
            <person name="Tao Y."/>
            <person name="Gao C."/>
            <person name="Wu H."/>
            <person name="Li Y."/>
            <person name="Cui Y."/>
            <person name="Guo X."/>
            <person name="Zheng S."/>
            <person name="Wang B."/>
            <person name="Yu K."/>
            <person name="Liang Q."/>
            <person name="Yang W."/>
            <person name="Lou X."/>
            <person name="Chen J."/>
            <person name="Feng M."/>
            <person name="Jian J."/>
            <person name="Zhang X."/>
            <person name="Luo G."/>
            <person name="Jiang Y."/>
            <person name="Liu J."/>
            <person name="Wang Z."/>
            <person name="Sha Y."/>
            <person name="Zhang B."/>
            <person name="Wu H."/>
            <person name="Tang D."/>
            <person name="Shen Q."/>
            <person name="Xue P."/>
            <person name="Zou S."/>
            <person name="Wang X."/>
            <person name="Liu X."/>
            <person name="Wang F."/>
            <person name="Yang Y."/>
            <person name="An X."/>
            <person name="Dong Z."/>
            <person name="Zhang K."/>
            <person name="Zhang X."/>
            <person name="Luo M.C."/>
            <person name="Dvorak J."/>
            <person name="Tong Y."/>
            <person name="Wang J."/>
            <person name="Yang H."/>
            <person name="Li Z."/>
            <person name="Wang D."/>
            <person name="Zhang A."/>
            <person name="Wang J."/>
        </authorList>
    </citation>
    <scope>NUCLEOTIDE SEQUENCE</scope>
    <source>
        <strain evidence="3">cv. G1812</strain>
    </source>
</reference>
<dbReference type="Proteomes" id="UP000015106">
    <property type="component" value="Chromosome 6"/>
</dbReference>